<protein>
    <submittedName>
        <fullName evidence="1">Transcriptional regulator</fullName>
    </submittedName>
</protein>
<sequence length="209" mass="23482">MSTKNIPTVAVITGDVINSRAKKDSKDWLEPLKKALATLGESPRQWQIYRGDSFQLRLDKPEYVLDIAVWLKAVVRSTKGLDVRMAVGIGDMTHKADTILESNGSAFVNSGDLFDSLKKRTLAIKTPWDEVDELLNLNLKLALLTMDSWSVTVAEVVRASMQMRKATQTEIAEMLGITQSRVSERQNRSGFDAIMEMLAYSQKLIKRHL</sequence>
<dbReference type="InterPro" id="IPR010982">
    <property type="entry name" value="Lambda_DNA-bd_dom_sf"/>
</dbReference>
<dbReference type="EMBL" id="CP025120">
    <property type="protein sequence ID" value="AUD79259.1"/>
    <property type="molecule type" value="Genomic_DNA"/>
</dbReference>
<dbReference type="GO" id="GO:0003677">
    <property type="term" value="F:DNA binding"/>
    <property type="evidence" value="ECO:0007669"/>
    <property type="project" value="InterPro"/>
</dbReference>
<evidence type="ECO:0000313" key="2">
    <source>
        <dbReference type="Proteomes" id="UP000232693"/>
    </source>
</evidence>
<proteinExistence type="predicted"/>
<organism evidence="1 2">
    <name type="scientific">Kangiella profundi</name>
    <dbReference type="NCBI Taxonomy" id="1561924"/>
    <lineage>
        <taxon>Bacteria</taxon>
        <taxon>Pseudomonadati</taxon>
        <taxon>Pseudomonadota</taxon>
        <taxon>Gammaproteobacteria</taxon>
        <taxon>Kangiellales</taxon>
        <taxon>Kangiellaceae</taxon>
        <taxon>Kangiella</taxon>
    </lineage>
</organism>
<dbReference type="OrthoDB" id="7064118at2"/>
<dbReference type="RefSeq" id="WP_106647081.1">
    <property type="nucleotide sequence ID" value="NZ_BMGO01000001.1"/>
</dbReference>
<dbReference type="KEGG" id="kpd:CW740_08375"/>
<gene>
    <name evidence="1" type="ORF">CW740_08375</name>
</gene>
<dbReference type="SUPFAM" id="SSF47413">
    <property type="entry name" value="lambda repressor-like DNA-binding domains"/>
    <property type="match status" value="1"/>
</dbReference>
<dbReference type="Pfam" id="PF16264">
    <property type="entry name" value="SatD"/>
    <property type="match status" value="1"/>
</dbReference>
<evidence type="ECO:0000313" key="1">
    <source>
        <dbReference type="EMBL" id="AUD79259.1"/>
    </source>
</evidence>
<dbReference type="Proteomes" id="UP000232693">
    <property type="component" value="Chromosome"/>
</dbReference>
<dbReference type="Gene3D" id="1.10.260.40">
    <property type="entry name" value="lambda repressor-like DNA-binding domains"/>
    <property type="match status" value="1"/>
</dbReference>
<accession>A0A2K9AZF8</accession>
<keyword evidence="2" id="KW-1185">Reference proteome</keyword>
<dbReference type="AlphaFoldDB" id="A0A2K9AZF8"/>
<dbReference type="InterPro" id="IPR032580">
    <property type="entry name" value="SatD"/>
</dbReference>
<name>A0A2K9AZF8_9GAMM</name>
<reference evidence="1 2" key="1">
    <citation type="submission" date="2017-12" db="EMBL/GenBank/DDBJ databases">
        <title>Kangiella profundi FT102 completed genome.</title>
        <authorList>
            <person name="Xu J."/>
            <person name="Wang J."/>
            <person name="Lu Y."/>
        </authorList>
    </citation>
    <scope>NUCLEOTIDE SEQUENCE [LARGE SCALE GENOMIC DNA]</scope>
    <source>
        <strain evidence="1 2">FT102</strain>
    </source>
</reference>